<keyword evidence="2" id="KW-0732">Signal</keyword>
<evidence type="ECO:0000313" key="3">
    <source>
        <dbReference type="EMBL" id="RPA80716.1"/>
    </source>
</evidence>
<feature type="chain" id="PRO_5018078658" evidence="2">
    <location>
        <begin position="24"/>
        <end position="416"/>
    </location>
</feature>
<feature type="compositionally biased region" description="Low complexity" evidence="1">
    <location>
        <begin position="216"/>
        <end position="230"/>
    </location>
</feature>
<keyword evidence="4" id="KW-1185">Reference proteome</keyword>
<sequence>MHFPWYLSATAILSCSFLDISSALSITVNIPGPALSREASNEDFHPKNSLDAAPVCFPPPGFPRPPVDLPPWFPAPRHQCIQVFREIEEKNWGPGCFREDPGPPFGRVQVTVHKVEACKLAIEYARGYGEQPLNCAPKDLIVEASKKILSRCSAPDTLAFTEVPWGEDVIRVRLGFQEPIPGDPGYAGESSRHRTSNEKAKSHHLVPYPTQRRKSSAVSSSPSRSSTPVSIFEDEDDDETLFCFQHQQPLVFLNFGPAIRNDCKKAIEWIEKNYGQTKPGEVWPGRRTDEKMRSLYIPVHTEGDCSIGVRYPLAHEEGLGPVGDNAVPELQRTSIADILVNAKKITSCGLDGEEPDEDELLYGKVWGAKIFASGELRYVVGLGYNMFIRENPDTQLRAESGYLRKMKSSAAGRWWL</sequence>
<organism evidence="3 4">
    <name type="scientific">Ascobolus immersus RN42</name>
    <dbReference type="NCBI Taxonomy" id="1160509"/>
    <lineage>
        <taxon>Eukaryota</taxon>
        <taxon>Fungi</taxon>
        <taxon>Dikarya</taxon>
        <taxon>Ascomycota</taxon>
        <taxon>Pezizomycotina</taxon>
        <taxon>Pezizomycetes</taxon>
        <taxon>Pezizales</taxon>
        <taxon>Ascobolaceae</taxon>
        <taxon>Ascobolus</taxon>
    </lineage>
</organism>
<reference evidence="3 4" key="1">
    <citation type="journal article" date="2018" name="Nat. Ecol. Evol.">
        <title>Pezizomycetes genomes reveal the molecular basis of ectomycorrhizal truffle lifestyle.</title>
        <authorList>
            <person name="Murat C."/>
            <person name="Payen T."/>
            <person name="Noel B."/>
            <person name="Kuo A."/>
            <person name="Morin E."/>
            <person name="Chen J."/>
            <person name="Kohler A."/>
            <person name="Krizsan K."/>
            <person name="Balestrini R."/>
            <person name="Da Silva C."/>
            <person name="Montanini B."/>
            <person name="Hainaut M."/>
            <person name="Levati E."/>
            <person name="Barry K.W."/>
            <person name="Belfiori B."/>
            <person name="Cichocki N."/>
            <person name="Clum A."/>
            <person name="Dockter R.B."/>
            <person name="Fauchery L."/>
            <person name="Guy J."/>
            <person name="Iotti M."/>
            <person name="Le Tacon F."/>
            <person name="Lindquist E.A."/>
            <person name="Lipzen A."/>
            <person name="Malagnac F."/>
            <person name="Mello A."/>
            <person name="Molinier V."/>
            <person name="Miyauchi S."/>
            <person name="Poulain J."/>
            <person name="Riccioni C."/>
            <person name="Rubini A."/>
            <person name="Sitrit Y."/>
            <person name="Splivallo R."/>
            <person name="Traeger S."/>
            <person name="Wang M."/>
            <person name="Zifcakova L."/>
            <person name="Wipf D."/>
            <person name="Zambonelli A."/>
            <person name="Paolocci F."/>
            <person name="Nowrousian M."/>
            <person name="Ottonello S."/>
            <person name="Baldrian P."/>
            <person name="Spatafora J.W."/>
            <person name="Henrissat B."/>
            <person name="Nagy L.G."/>
            <person name="Aury J.M."/>
            <person name="Wincker P."/>
            <person name="Grigoriev I.V."/>
            <person name="Bonfante P."/>
            <person name="Martin F.M."/>
        </authorList>
    </citation>
    <scope>NUCLEOTIDE SEQUENCE [LARGE SCALE GENOMIC DNA]</scope>
    <source>
        <strain evidence="3 4">RN42</strain>
    </source>
</reference>
<name>A0A3N4I5M4_ASCIM</name>
<evidence type="ECO:0000313" key="4">
    <source>
        <dbReference type="Proteomes" id="UP000275078"/>
    </source>
</evidence>
<feature type="region of interest" description="Disordered" evidence="1">
    <location>
        <begin position="181"/>
        <end position="231"/>
    </location>
</feature>
<feature type="signal peptide" evidence="2">
    <location>
        <begin position="1"/>
        <end position="23"/>
    </location>
</feature>
<dbReference type="AlphaFoldDB" id="A0A3N4I5M4"/>
<gene>
    <name evidence="3" type="ORF">BJ508DRAFT_415196</name>
</gene>
<dbReference type="EMBL" id="ML119685">
    <property type="protein sequence ID" value="RPA80716.1"/>
    <property type="molecule type" value="Genomic_DNA"/>
</dbReference>
<proteinExistence type="predicted"/>
<feature type="compositionally biased region" description="Basic and acidic residues" evidence="1">
    <location>
        <begin position="190"/>
        <end position="200"/>
    </location>
</feature>
<protein>
    <submittedName>
        <fullName evidence="3">Uncharacterized protein</fullName>
    </submittedName>
</protein>
<evidence type="ECO:0000256" key="2">
    <source>
        <dbReference type="SAM" id="SignalP"/>
    </source>
</evidence>
<evidence type="ECO:0000256" key="1">
    <source>
        <dbReference type="SAM" id="MobiDB-lite"/>
    </source>
</evidence>
<dbReference type="Proteomes" id="UP000275078">
    <property type="component" value="Unassembled WGS sequence"/>
</dbReference>
<accession>A0A3N4I5M4</accession>